<gene>
    <name evidence="1" type="ORF">ACFSCT_11595</name>
</gene>
<name>A0ABW4R814_9RHOB</name>
<dbReference type="EMBL" id="JBHUEN010000032">
    <property type="protein sequence ID" value="MFD1882358.1"/>
    <property type="molecule type" value="Genomic_DNA"/>
</dbReference>
<keyword evidence="2" id="KW-1185">Reference proteome</keyword>
<protein>
    <submittedName>
        <fullName evidence="1">DUF2793 domain-containing protein</fullName>
    </submittedName>
</protein>
<comment type="caution">
    <text evidence="1">The sequence shown here is derived from an EMBL/GenBank/DDBJ whole genome shotgun (WGS) entry which is preliminary data.</text>
</comment>
<dbReference type="Pfam" id="PF10983">
    <property type="entry name" value="DUF2793"/>
    <property type="match status" value="1"/>
</dbReference>
<proteinExistence type="predicted"/>
<accession>A0ABW4R814</accession>
<dbReference type="Proteomes" id="UP001597213">
    <property type="component" value="Unassembled WGS sequence"/>
</dbReference>
<sequence length="237" mass="24335">MTDTISARYALPLLQPAQAQKHVTVNDALQRLDALTNLTLQSRSVIIPPQNAPEGACWAVPAGATDAWMNAVGKIATALNGGWIFTAPSQGMRATILDEGLEAIFLGNGWSAGVLSSGPLGAGMRVGILEGLVTVTAGGKVTTDLIIPQGAMVIGATAKVKVAITGTLTNWQLGTSDGVNRFGSGLGLAAGSWARGMLSQPMTYWNAAPLIMTATGGDFAAGKVAMAIHWLELALPS</sequence>
<reference evidence="2" key="1">
    <citation type="journal article" date="2019" name="Int. J. Syst. Evol. Microbiol.">
        <title>The Global Catalogue of Microorganisms (GCM) 10K type strain sequencing project: providing services to taxonomists for standard genome sequencing and annotation.</title>
        <authorList>
            <consortium name="The Broad Institute Genomics Platform"/>
            <consortium name="The Broad Institute Genome Sequencing Center for Infectious Disease"/>
            <person name="Wu L."/>
            <person name="Ma J."/>
        </authorList>
    </citation>
    <scope>NUCLEOTIDE SEQUENCE [LARGE SCALE GENOMIC DNA]</scope>
    <source>
        <strain evidence="2">CCUG 56029</strain>
    </source>
</reference>
<evidence type="ECO:0000313" key="2">
    <source>
        <dbReference type="Proteomes" id="UP001597213"/>
    </source>
</evidence>
<organism evidence="1 2">
    <name type="scientific">Paracoccus pacificus</name>
    <dbReference type="NCBI Taxonomy" id="1463598"/>
    <lineage>
        <taxon>Bacteria</taxon>
        <taxon>Pseudomonadati</taxon>
        <taxon>Pseudomonadota</taxon>
        <taxon>Alphaproteobacteria</taxon>
        <taxon>Rhodobacterales</taxon>
        <taxon>Paracoccaceae</taxon>
        <taxon>Paracoccus</taxon>
    </lineage>
</organism>
<evidence type="ECO:0000313" key="1">
    <source>
        <dbReference type="EMBL" id="MFD1882358.1"/>
    </source>
</evidence>
<dbReference type="RefSeq" id="WP_379142924.1">
    <property type="nucleotide sequence ID" value="NZ_JBHUEN010000032.1"/>
</dbReference>
<dbReference type="InterPro" id="IPR021251">
    <property type="entry name" value="DUF2793"/>
</dbReference>